<dbReference type="EMBL" id="JARVKM010000008">
    <property type="protein sequence ID" value="KAK9780074.1"/>
    <property type="molecule type" value="Genomic_DNA"/>
</dbReference>
<keyword evidence="3" id="KW-1185">Reference proteome</keyword>
<proteinExistence type="predicted"/>
<evidence type="ECO:0000313" key="2">
    <source>
        <dbReference type="EMBL" id="KAK9780074.1"/>
    </source>
</evidence>
<feature type="chain" id="PRO_5045835646" evidence="1">
    <location>
        <begin position="20"/>
        <end position="242"/>
    </location>
</feature>
<organism evidence="2 3">
    <name type="scientific">Seiridium cardinale</name>
    <dbReference type="NCBI Taxonomy" id="138064"/>
    <lineage>
        <taxon>Eukaryota</taxon>
        <taxon>Fungi</taxon>
        <taxon>Dikarya</taxon>
        <taxon>Ascomycota</taxon>
        <taxon>Pezizomycotina</taxon>
        <taxon>Sordariomycetes</taxon>
        <taxon>Xylariomycetidae</taxon>
        <taxon>Amphisphaeriales</taxon>
        <taxon>Sporocadaceae</taxon>
        <taxon>Seiridium</taxon>
    </lineage>
</organism>
<gene>
    <name evidence="2" type="ORF">SCAR479_03198</name>
</gene>
<protein>
    <submittedName>
        <fullName evidence="2">Uncharacterized protein</fullName>
    </submittedName>
</protein>
<evidence type="ECO:0000313" key="3">
    <source>
        <dbReference type="Proteomes" id="UP001465668"/>
    </source>
</evidence>
<keyword evidence="1" id="KW-0732">Signal</keyword>
<feature type="signal peptide" evidence="1">
    <location>
        <begin position="1"/>
        <end position="19"/>
    </location>
</feature>
<sequence>MRFSPSAILLACGLQVASGAAIEARAPVEPRALTCSAGRRVANFNNLPALPVSVINLGLASNFNPYYDLNYTHFSVGTHGTNDNALFYQLSSLRAGPWNWWATTLNGLIGVGGSLPLQSLPPSIVGATAQTRIKLNRFQFGCGIRSGVGGAVPFDCQVIVRPIEPSRAGQYHICTFTPNGNTALQYCTPSDLAAGRGFTFQTIGRVSGMGWFNRWSHLFNTNQASTLITGIDNVDYNEGCII</sequence>
<evidence type="ECO:0000256" key="1">
    <source>
        <dbReference type="SAM" id="SignalP"/>
    </source>
</evidence>
<comment type="caution">
    <text evidence="2">The sequence shown here is derived from an EMBL/GenBank/DDBJ whole genome shotgun (WGS) entry which is preliminary data.</text>
</comment>
<dbReference type="Proteomes" id="UP001465668">
    <property type="component" value="Unassembled WGS sequence"/>
</dbReference>
<name>A0ABR2Y1X4_9PEZI</name>
<accession>A0ABR2Y1X4</accession>
<reference evidence="2 3" key="1">
    <citation type="submission" date="2024-02" db="EMBL/GenBank/DDBJ databases">
        <title>First draft genome assembly of two strains of Seiridium cardinale.</title>
        <authorList>
            <person name="Emiliani G."/>
            <person name="Scali E."/>
        </authorList>
    </citation>
    <scope>NUCLEOTIDE SEQUENCE [LARGE SCALE GENOMIC DNA]</scope>
    <source>
        <strain evidence="2 3">BM-138-000479</strain>
    </source>
</reference>